<name>A0A6J4IGF6_9BACT</name>
<feature type="region of interest" description="Disordered" evidence="1">
    <location>
        <begin position="453"/>
        <end position="493"/>
    </location>
</feature>
<evidence type="ECO:0000256" key="1">
    <source>
        <dbReference type="SAM" id="MobiDB-lite"/>
    </source>
</evidence>
<sequence length="570" mass="61192">MGVPVRGEGGVPPVIACVAVQVLDELVARRVGVDVLQARLQPVRRRELVLIVELEAGVGRVAPLVQRARVLQVEVIKRGEVVGTQGRERRRAQVAPVVQVQDGVALRVVVLLVLTARIGTRLSVVVLERRVVHGREVGAGLVGLVVREALAVVGRDRVVGAGVVVELEQAVGRRVQALERGVPREGVVEPDERAVVVQVAADVAVLEVGAPVVVAVAGPGGELGDAAPEVAAVLRHLVDEAARLAAVGRVRAAGVQVDVLQADRDDVGAERVGQEVGDVDAVHLEADLVDVRAADVGVAFGVGRDARRAEEEARELVQVERRGLGELFAPRRDPGPGGRVGRVHCLDHDVAGKIDGLRRQREVDRADQVLRHVGLGSGVLVGDERDLHPVAAGLHAGERVAPLRSGDGRAGRPAADGHEPDVGPRLRRVRLEVARRVFDRVALVVQLGVGDRPADGAGGGGLDDHRNDHHARGDRKRQRQQAQERAIPSSGRFPLVRHESPSYLASKKRQYLLRLGCAVPWPRRISVIVSADVSYGSDRPRVLTHRDLADEDMGRRCDRSRATRLLAMHR</sequence>
<evidence type="ECO:0000313" key="2">
    <source>
        <dbReference type="EMBL" id="CAA9249456.1"/>
    </source>
</evidence>
<dbReference type="AlphaFoldDB" id="A0A6J4IGF6"/>
<organism evidence="2">
    <name type="scientific">uncultured Armatimonadetes bacterium</name>
    <dbReference type="NCBI Taxonomy" id="157466"/>
    <lineage>
        <taxon>Bacteria</taxon>
        <taxon>Bacillati</taxon>
        <taxon>Armatimonadota</taxon>
        <taxon>environmental samples</taxon>
    </lineage>
</organism>
<gene>
    <name evidence="2" type="ORF">AVDCRST_MAG63-1856</name>
</gene>
<protein>
    <submittedName>
        <fullName evidence="2">Uncharacterized protein</fullName>
    </submittedName>
</protein>
<feature type="compositionally biased region" description="Basic and acidic residues" evidence="1">
    <location>
        <begin position="406"/>
        <end position="422"/>
    </location>
</feature>
<accession>A0A6J4IGF6</accession>
<proteinExistence type="predicted"/>
<reference evidence="2" key="1">
    <citation type="submission" date="2020-02" db="EMBL/GenBank/DDBJ databases">
        <authorList>
            <person name="Meier V. D."/>
        </authorList>
    </citation>
    <scope>NUCLEOTIDE SEQUENCE</scope>
    <source>
        <strain evidence="2">AVDCRST_MAG63</strain>
    </source>
</reference>
<feature type="region of interest" description="Disordered" evidence="1">
    <location>
        <begin position="402"/>
        <end position="422"/>
    </location>
</feature>
<dbReference type="EMBL" id="CADCTO010000235">
    <property type="protein sequence ID" value="CAA9249456.1"/>
    <property type="molecule type" value="Genomic_DNA"/>
</dbReference>
<feature type="compositionally biased region" description="Basic and acidic residues" evidence="1">
    <location>
        <begin position="462"/>
        <end position="471"/>
    </location>
</feature>